<comment type="subcellular location">
    <subcellularLocation>
        <location evidence="3">Cytoplasm</location>
    </subcellularLocation>
</comment>
<protein>
    <recommendedName>
        <fullName evidence="3">Sulfur carrier protein FdhD</fullName>
    </recommendedName>
</protein>
<accession>A0A1L8CUT2</accession>
<dbReference type="InterPro" id="IPR016193">
    <property type="entry name" value="Cytidine_deaminase-like"/>
</dbReference>
<organism evidence="4 5">
    <name type="scientific">Carboxydothermus pertinax</name>
    <dbReference type="NCBI Taxonomy" id="870242"/>
    <lineage>
        <taxon>Bacteria</taxon>
        <taxon>Bacillati</taxon>
        <taxon>Bacillota</taxon>
        <taxon>Clostridia</taxon>
        <taxon>Thermoanaerobacterales</taxon>
        <taxon>Thermoanaerobacteraceae</taxon>
        <taxon>Carboxydothermus</taxon>
    </lineage>
</organism>
<keyword evidence="5" id="KW-1185">Reference proteome</keyword>
<dbReference type="STRING" id="870242.cpu_11240"/>
<dbReference type="InterPro" id="IPR003786">
    <property type="entry name" value="FdhD"/>
</dbReference>
<dbReference type="SUPFAM" id="SSF53927">
    <property type="entry name" value="Cytidine deaminase-like"/>
    <property type="match status" value="1"/>
</dbReference>
<dbReference type="EMBL" id="BDJK01000016">
    <property type="protein sequence ID" value="GAV22614.1"/>
    <property type="molecule type" value="Genomic_DNA"/>
</dbReference>
<dbReference type="GO" id="GO:0005737">
    <property type="term" value="C:cytoplasm"/>
    <property type="evidence" value="ECO:0007669"/>
    <property type="project" value="UniProtKB-SubCell"/>
</dbReference>
<reference evidence="5" key="1">
    <citation type="submission" date="2016-12" db="EMBL/GenBank/DDBJ databases">
        <title>Draft Genome Sequences od Carboxydothermus pertinax and islandicus, Hydrogenogenic Carboxydotrophic Bacteria.</title>
        <authorList>
            <person name="Fukuyama Y."/>
            <person name="Ohmae K."/>
            <person name="Yoneda Y."/>
            <person name="Yoshida T."/>
            <person name="Sako Y."/>
        </authorList>
    </citation>
    <scope>NUCLEOTIDE SEQUENCE [LARGE SCALE GENOMIC DNA]</scope>
    <source>
        <strain evidence="5">Ug1</strain>
    </source>
</reference>
<feature type="active site" description="Cysteine persulfide intermediate" evidence="3">
    <location>
        <position position="104"/>
    </location>
</feature>
<evidence type="ECO:0000256" key="3">
    <source>
        <dbReference type="HAMAP-Rule" id="MF_00187"/>
    </source>
</evidence>
<dbReference type="OrthoDB" id="9782042at2"/>
<dbReference type="RefSeq" id="WP_075859097.1">
    <property type="nucleotide sequence ID" value="NZ_BDJK01000016.1"/>
</dbReference>
<dbReference type="GO" id="GO:0016783">
    <property type="term" value="F:sulfurtransferase activity"/>
    <property type="evidence" value="ECO:0007669"/>
    <property type="project" value="InterPro"/>
</dbReference>
<comment type="similarity">
    <text evidence="3">Belongs to the FdhD family.</text>
</comment>
<dbReference type="PANTHER" id="PTHR30592">
    <property type="entry name" value="FORMATE DEHYDROGENASE"/>
    <property type="match status" value="1"/>
</dbReference>
<dbReference type="PANTHER" id="PTHR30592:SF1">
    <property type="entry name" value="SULFUR CARRIER PROTEIN FDHD"/>
    <property type="match status" value="1"/>
</dbReference>
<dbReference type="Gene3D" id="3.40.140.10">
    <property type="entry name" value="Cytidine Deaminase, domain 2"/>
    <property type="match status" value="1"/>
</dbReference>
<keyword evidence="2 3" id="KW-0501">Molybdenum cofactor biosynthesis</keyword>
<dbReference type="Pfam" id="PF02634">
    <property type="entry name" value="FdhD-NarQ"/>
    <property type="match status" value="1"/>
</dbReference>
<comment type="caution">
    <text evidence="4">The sequence shown here is derived from an EMBL/GenBank/DDBJ whole genome shotgun (WGS) entry which is preliminary data.</text>
</comment>
<gene>
    <name evidence="3" type="primary">fdhD</name>
    <name evidence="4" type="ORF">cpu_11240</name>
</gene>
<dbReference type="HAMAP" id="MF_00187">
    <property type="entry name" value="FdhD"/>
    <property type="match status" value="1"/>
</dbReference>
<evidence type="ECO:0000313" key="5">
    <source>
        <dbReference type="Proteomes" id="UP000187485"/>
    </source>
</evidence>
<dbReference type="GO" id="GO:0006777">
    <property type="term" value="P:Mo-molybdopterin cofactor biosynthetic process"/>
    <property type="evidence" value="ECO:0007669"/>
    <property type="project" value="UniProtKB-UniRule"/>
</dbReference>
<dbReference type="PIRSF" id="PIRSF015626">
    <property type="entry name" value="FdhD"/>
    <property type="match status" value="1"/>
</dbReference>
<keyword evidence="1 3" id="KW-0963">Cytoplasm</keyword>
<dbReference type="Proteomes" id="UP000187485">
    <property type="component" value="Unassembled WGS sequence"/>
</dbReference>
<name>A0A1L8CUT2_9THEO</name>
<dbReference type="GO" id="GO:0097163">
    <property type="term" value="F:sulfur carrier activity"/>
    <property type="evidence" value="ECO:0007669"/>
    <property type="project" value="UniProtKB-UniRule"/>
</dbReference>
<feature type="binding site" evidence="3">
    <location>
        <begin position="242"/>
        <end position="247"/>
    </location>
    <ligand>
        <name>Mo-bis(molybdopterin guanine dinucleotide)</name>
        <dbReference type="ChEBI" id="CHEBI:60539"/>
    </ligand>
</feature>
<dbReference type="Gene3D" id="3.10.20.10">
    <property type="match status" value="1"/>
</dbReference>
<evidence type="ECO:0000256" key="1">
    <source>
        <dbReference type="ARBA" id="ARBA00022490"/>
    </source>
</evidence>
<sequence>MEIVNKRNIIRYFDGRLEEKEDLLVDEAPLTIYFNGEELVTLLCTPEYQDELAVGFLAAEGLINRREKLEKITVDREQGLVYVEYKGSAKRGELFLKRYITTGCGKGTTFYNALDPVALKPYQGSVKVPAQNLFLLMKEMQRRSELYLTTGGVHSAALCDAEKILLFREDVGRHNAADKIMGYAFLNGINLEDKIFLTSGRISSEIILKVAKMGIGMIVSRSAPTELALKHAEELNLTVVGFVRAGRLNIYTGRERILL</sequence>
<comment type="function">
    <text evidence="3">Required for formate dehydrogenase (FDH) activity. Acts as a sulfur carrier protein that transfers sulfur from IscS to the molybdenum cofactor prior to its insertion into FDH.</text>
</comment>
<dbReference type="NCBIfam" id="TIGR00129">
    <property type="entry name" value="fdhD_narQ"/>
    <property type="match status" value="1"/>
</dbReference>
<evidence type="ECO:0000313" key="4">
    <source>
        <dbReference type="EMBL" id="GAV22614.1"/>
    </source>
</evidence>
<dbReference type="AlphaFoldDB" id="A0A1L8CUT2"/>
<evidence type="ECO:0000256" key="2">
    <source>
        <dbReference type="ARBA" id="ARBA00023150"/>
    </source>
</evidence>
<proteinExistence type="inferred from homology"/>